<accession>A0ABQ4LAA6</accession>
<feature type="transmembrane region" description="Helical" evidence="6">
    <location>
        <begin position="127"/>
        <end position="150"/>
    </location>
</feature>
<comment type="caution">
    <text evidence="8">The sequence shown here is derived from an EMBL/GenBank/DDBJ whole genome shotgun (WGS) entry which is preliminary data.</text>
</comment>
<gene>
    <name evidence="8" type="primary">lplB_2</name>
    <name evidence="8" type="ORF">J21TS7_17450</name>
</gene>
<feature type="transmembrane region" description="Helical" evidence="6">
    <location>
        <begin position="31"/>
        <end position="48"/>
    </location>
</feature>
<keyword evidence="9" id="KW-1185">Reference proteome</keyword>
<keyword evidence="4 6" id="KW-1133">Transmembrane helix</keyword>
<dbReference type="Proteomes" id="UP000676601">
    <property type="component" value="Unassembled WGS sequence"/>
</dbReference>
<dbReference type="InterPro" id="IPR000515">
    <property type="entry name" value="MetI-like"/>
</dbReference>
<reference evidence="8 9" key="1">
    <citation type="submission" date="2021-03" db="EMBL/GenBank/DDBJ databases">
        <title>Antimicrobial resistance genes in bacteria isolated from Japanese honey, and their potential for conferring macrolide and lincosamide resistance in the American foulbrood pathogen Paenibacillus larvae.</title>
        <authorList>
            <person name="Okamoto M."/>
            <person name="Kumagai M."/>
            <person name="Kanamori H."/>
            <person name="Takamatsu D."/>
        </authorList>
    </citation>
    <scope>NUCLEOTIDE SEQUENCE [LARGE SCALE GENOMIC DNA]</scope>
    <source>
        <strain evidence="8 9">J21TS7</strain>
    </source>
</reference>
<feature type="transmembrane region" description="Helical" evidence="6">
    <location>
        <begin position="279"/>
        <end position="299"/>
    </location>
</feature>
<evidence type="ECO:0000256" key="2">
    <source>
        <dbReference type="ARBA" id="ARBA00022448"/>
    </source>
</evidence>
<proteinExistence type="inferred from homology"/>
<dbReference type="RefSeq" id="WP_244879223.1">
    <property type="nucleotide sequence ID" value="NZ_BORU01000001.1"/>
</dbReference>
<sequence>MGLSVNPAAKAARKPSALPNWIKRVRKHKHYLILLAPGIIYLLLFNYWPMFGITIAFKDFKLSEGIFGSDWAGLKWFRILFDSPDFWVALRNTLIISLYKLVFNFPAPIMLALLLNEVFHSGFKRIIQTIVYFPHFVSWVILGGILFSLFSTDSGLLEFLGISTSPLMDPGSFRSLLVASDVWKEVGWGTIIYLAAITGISPDLYDAGRMDGASRFQLIWHITLPSIAGTIVVLLILRTGHILNVGFDQIFVLYNPLVYSVADVLETYVYRVGISMGRFSFATAAGMFQSVIGLVMLLITNQISKRLTGHGIW</sequence>
<dbReference type="SUPFAM" id="SSF161098">
    <property type="entry name" value="MetI-like"/>
    <property type="match status" value="1"/>
</dbReference>
<keyword evidence="2 6" id="KW-0813">Transport</keyword>
<dbReference type="Gene3D" id="1.10.3720.10">
    <property type="entry name" value="MetI-like"/>
    <property type="match status" value="1"/>
</dbReference>
<evidence type="ECO:0000259" key="7">
    <source>
        <dbReference type="PROSITE" id="PS50928"/>
    </source>
</evidence>
<evidence type="ECO:0000256" key="4">
    <source>
        <dbReference type="ARBA" id="ARBA00022989"/>
    </source>
</evidence>
<dbReference type="EMBL" id="BORU01000001">
    <property type="protein sequence ID" value="GIO53427.1"/>
    <property type="molecule type" value="Genomic_DNA"/>
</dbReference>
<comment type="subcellular location">
    <subcellularLocation>
        <location evidence="6">Cell membrane</location>
        <topology evidence="6">Multi-pass membrane protein</topology>
    </subcellularLocation>
    <subcellularLocation>
        <location evidence="1">Membrane</location>
        <topology evidence="1">Multi-pass membrane protein</topology>
    </subcellularLocation>
</comment>
<evidence type="ECO:0000313" key="8">
    <source>
        <dbReference type="EMBL" id="GIO53427.1"/>
    </source>
</evidence>
<keyword evidence="5 6" id="KW-0472">Membrane</keyword>
<feature type="domain" description="ABC transmembrane type-1" evidence="7">
    <location>
        <begin position="90"/>
        <end position="300"/>
    </location>
</feature>
<evidence type="ECO:0000256" key="1">
    <source>
        <dbReference type="ARBA" id="ARBA00004141"/>
    </source>
</evidence>
<dbReference type="CDD" id="cd06261">
    <property type="entry name" value="TM_PBP2"/>
    <property type="match status" value="1"/>
</dbReference>
<dbReference type="PANTHER" id="PTHR43496:SF1">
    <property type="entry name" value="POLYGALACTURONAN_RHAMNOGALACTURONAN TRANSPORT SYSTEM PERMEASE PROTEIN YTEP"/>
    <property type="match status" value="1"/>
</dbReference>
<keyword evidence="3 6" id="KW-0812">Transmembrane</keyword>
<evidence type="ECO:0000256" key="6">
    <source>
        <dbReference type="RuleBase" id="RU363032"/>
    </source>
</evidence>
<dbReference type="PANTHER" id="PTHR43496">
    <property type="entry name" value="PROTEIN LPLB"/>
    <property type="match status" value="1"/>
</dbReference>
<feature type="transmembrane region" description="Helical" evidence="6">
    <location>
        <begin position="94"/>
        <end position="115"/>
    </location>
</feature>
<comment type="similarity">
    <text evidence="6">Belongs to the binding-protein-dependent transport system permease family.</text>
</comment>
<dbReference type="Pfam" id="PF00528">
    <property type="entry name" value="BPD_transp_1"/>
    <property type="match status" value="1"/>
</dbReference>
<evidence type="ECO:0000313" key="9">
    <source>
        <dbReference type="Proteomes" id="UP000676601"/>
    </source>
</evidence>
<feature type="transmembrane region" description="Helical" evidence="6">
    <location>
        <begin position="218"/>
        <end position="237"/>
    </location>
</feature>
<dbReference type="PROSITE" id="PS50928">
    <property type="entry name" value="ABC_TM1"/>
    <property type="match status" value="1"/>
</dbReference>
<feature type="transmembrane region" description="Helical" evidence="6">
    <location>
        <begin position="186"/>
        <end position="206"/>
    </location>
</feature>
<organism evidence="8 9">
    <name type="scientific">Paenibacillus cineris</name>
    <dbReference type="NCBI Taxonomy" id="237530"/>
    <lineage>
        <taxon>Bacteria</taxon>
        <taxon>Bacillati</taxon>
        <taxon>Bacillota</taxon>
        <taxon>Bacilli</taxon>
        <taxon>Bacillales</taxon>
        <taxon>Paenibacillaceae</taxon>
        <taxon>Paenibacillus</taxon>
    </lineage>
</organism>
<name>A0ABQ4LAA6_9BACL</name>
<protein>
    <submittedName>
        <fullName evidence="8">Protein LplB</fullName>
    </submittedName>
</protein>
<evidence type="ECO:0000256" key="5">
    <source>
        <dbReference type="ARBA" id="ARBA00023136"/>
    </source>
</evidence>
<dbReference type="InterPro" id="IPR035906">
    <property type="entry name" value="MetI-like_sf"/>
</dbReference>
<evidence type="ECO:0000256" key="3">
    <source>
        <dbReference type="ARBA" id="ARBA00022692"/>
    </source>
</evidence>